<accession>A0AAN6M210</accession>
<comment type="caution">
    <text evidence="3">The sequence shown here is derived from an EMBL/GenBank/DDBJ whole genome shotgun (WGS) entry which is preliminary data.</text>
</comment>
<protein>
    <submittedName>
        <fullName evidence="3">Uncharacterized protein</fullName>
    </submittedName>
</protein>
<dbReference type="EMBL" id="WVTA01000005">
    <property type="protein sequence ID" value="KAK3209619.1"/>
    <property type="molecule type" value="Genomic_DNA"/>
</dbReference>
<name>A0AAN6M210_9PLEO</name>
<proteinExistence type="predicted"/>
<dbReference type="Proteomes" id="UP001280581">
    <property type="component" value="Unassembled WGS sequence"/>
</dbReference>
<organism evidence="3 4">
    <name type="scientific">Pseudopithomyces chartarum</name>
    <dbReference type="NCBI Taxonomy" id="1892770"/>
    <lineage>
        <taxon>Eukaryota</taxon>
        <taxon>Fungi</taxon>
        <taxon>Dikarya</taxon>
        <taxon>Ascomycota</taxon>
        <taxon>Pezizomycotina</taxon>
        <taxon>Dothideomycetes</taxon>
        <taxon>Pleosporomycetidae</taxon>
        <taxon>Pleosporales</taxon>
        <taxon>Massarineae</taxon>
        <taxon>Didymosphaeriaceae</taxon>
        <taxon>Pseudopithomyces</taxon>
    </lineage>
</organism>
<evidence type="ECO:0000313" key="3">
    <source>
        <dbReference type="EMBL" id="KAK3209619.1"/>
    </source>
</evidence>
<keyword evidence="4" id="KW-1185">Reference proteome</keyword>
<evidence type="ECO:0000256" key="1">
    <source>
        <dbReference type="SAM" id="MobiDB-lite"/>
    </source>
</evidence>
<feature type="chain" id="PRO_5042865913" evidence="2">
    <location>
        <begin position="22"/>
        <end position="129"/>
    </location>
</feature>
<evidence type="ECO:0000256" key="2">
    <source>
        <dbReference type="SAM" id="SignalP"/>
    </source>
</evidence>
<dbReference type="AlphaFoldDB" id="A0AAN6M210"/>
<gene>
    <name evidence="3" type="ORF">GRF29_44g138326</name>
</gene>
<feature type="signal peptide" evidence="2">
    <location>
        <begin position="1"/>
        <end position="21"/>
    </location>
</feature>
<keyword evidence="2" id="KW-0732">Signal</keyword>
<reference evidence="3 4" key="1">
    <citation type="submission" date="2021-02" db="EMBL/GenBank/DDBJ databases">
        <title>Genome assembly of Pseudopithomyces chartarum.</title>
        <authorList>
            <person name="Jauregui R."/>
            <person name="Singh J."/>
            <person name="Voisey C."/>
        </authorList>
    </citation>
    <scope>NUCLEOTIDE SEQUENCE [LARGE SCALE GENOMIC DNA]</scope>
    <source>
        <strain evidence="3 4">AGR01</strain>
    </source>
</reference>
<sequence>MRLLPTPSLMALMTLVPTGLSLPSEPVSLSKFTPRIENLPSSCQEAYNAPISGCTREDFPKERNPNINNCMRCGEGTPGLDHRGGARGRFVAETVWGGGGCDGGAERGDEYGGGGEDESGEFGGDDAEE</sequence>
<feature type="region of interest" description="Disordered" evidence="1">
    <location>
        <begin position="98"/>
        <end position="129"/>
    </location>
</feature>
<evidence type="ECO:0000313" key="4">
    <source>
        <dbReference type="Proteomes" id="UP001280581"/>
    </source>
</evidence>
<feature type="compositionally biased region" description="Acidic residues" evidence="1">
    <location>
        <begin position="115"/>
        <end position="129"/>
    </location>
</feature>